<dbReference type="STRING" id="1137799.GZ78_16570"/>
<dbReference type="SMART" id="SM00044">
    <property type="entry name" value="CYCc"/>
    <property type="match status" value="1"/>
</dbReference>
<dbReference type="PANTHER" id="PTHR43081">
    <property type="entry name" value="ADENYLATE CYCLASE, TERMINAL-DIFFERENTIATION SPECIFIC-RELATED"/>
    <property type="match status" value="1"/>
</dbReference>
<keyword evidence="1" id="KW-0175">Coiled coil</keyword>
<name>A0A081NG33_9GAMM</name>
<dbReference type="GO" id="GO:0006171">
    <property type="term" value="P:cAMP biosynthetic process"/>
    <property type="evidence" value="ECO:0007669"/>
    <property type="project" value="TreeGrafter"/>
</dbReference>
<dbReference type="eggNOG" id="COG2114">
    <property type="taxonomic scope" value="Bacteria"/>
</dbReference>
<dbReference type="GO" id="GO:0035556">
    <property type="term" value="P:intracellular signal transduction"/>
    <property type="evidence" value="ECO:0007669"/>
    <property type="project" value="InterPro"/>
</dbReference>
<evidence type="ECO:0000313" key="4">
    <source>
        <dbReference type="EMBL" id="KEQ17406.1"/>
    </source>
</evidence>
<accession>A0A081NG33</accession>
<feature type="transmembrane region" description="Helical" evidence="2">
    <location>
        <begin position="81"/>
        <end position="103"/>
    </location>
</feature>
<dbReference type="InterPro" id="IPR007894">
    <property type="entry name" value="MASE2"/>
</dbReference>
<keyword evidence="2" id="KW-0812">Transmembrane</keyword>
<protein>
    <recommendedName>
        <fullName evidence="3">Guanylate cyclase domain-containing protein</fullName>
    </recommendedName>
</protein>
<dbReference type="CDD" id="cd07302">
    <property type="entry name" value="CHD"/>
    <property type="match status" value="1"/>
</dbReference>
<dbReference type="Pfam" id="PF00211">
    <property type="entry name" value="Guanylate_cyc"/>
    <property type="match status" value="1"/>
</dbReference>
<dbReference type="PANTHER" id="PTHR43081:SF18">
    <property type="entry name" value="BLL7624 PROTEIN"/>
    <property type="match status" value="1"/>
</dbReference>
<feature type="coiled-coil region" evidence="1">
    <location>
        <begin position="432"/>
        <end position="459"/>
    </location>
</feature>
<dbReference type="EMBL" id="JOKH01000003">
    <property type="protein sequence ID" value="KEQ17406.1"/>
    <property type="molecule type" value="Genomic_DNA"/>
</dbReference>
<dbReference type="FunFam" id="3.30.70.1230:FF:000025">
    <property type="entry name" value="Adenylate cyclase 1"/>
    <property type="match status" value="1"/>
</dbReference>
<evidence type="ECO:0000313" key="5">
    <source>
        <dbReference type="Proteomes" id="UP000028073"/>
    </source>
</evidence>
<organism evidence="4 5">
    <name type="scientific">Endozoicomonas numazuensis</name>
    <dbReference type="NCBI Taxonomy" id="1137799"/>
    <lineage>
        <taxon>Bacteria</taxon>
        <taxon>Pseudomonadati</taxon>
        <taxon>Pseudomonadota</taxon>
        <taxon>Gammaproteobacteria</taxon>
        <taxon>Oceanospirillales</taxon>
        <taxon>Endozoicomonadaceae</taxon>
        <taxon>Endozoicomonas</taxon>
    </lineage>
</organism>
<dbReference type="SUPFAM" id="SSF55073">
    <property type="entry name" value="Nucleotide cyclase"/>
    <property type="match status" value="1"/>
</dbReference>
<dbReference type="Proteomes" id="UP000028073">
    <property type="component" value="Unassembled WGS sequence"/>
</dbReference>
<dbReference type="Pfam" id="PF05230">
    <property type="entry name" value="MASE2"/>
    <property type="match status" value="1"/>
</dbReference>
<dbReference type="InterPro" id="IPR001054">
    <property type="entry name" value="A/G_cyclase"/>
</dbReference>
<keyword evidence="5" id="KW-1185">Reference proteome</keyword>
<reference evidence="4 5" key="1">
    <citation type="submission" date="2014-06" db="EMBL/GenBank/DDBJ databases">
        <title>Whole Genome Sequences of Three Symbiotic Endozoicomonas Bacteria.</title>
        <authorList>
            <person name="Neave M.J."/>
            <person name="Apprill A."/>
            <person name="Voolstra C.R."/>
        </authorList>
    </citation>
    <scope>NUCLEOTIDE SEQUENCE [LARGE SCALE GENOMIC DNA]</scope>
    <source>
        <strain evidence="4 5">DSM 25634</strain>
    </source>
</reference>
<feature type="transmembrane region" description="Helical" evidence="2">
    <location>
        <begin position="13"/>
        <end position="32"/>
    </location>
</feature>
<evidence type="ECO:0000256" key="2">
    <source>
        <dbReference type="SAM" id="Phobius"/>
    </source>
</evidence>
<dbReference type="InterPro" id="IPR029787">
    <property type="entry name" value="Nucleotide_cyclase"/>
</dbReference>
<dbReference type="Gene3D" id="3.30.70.1230">
    <property type="entry name" value="Nucleotide cyclase"/>
    <property type="match status" value="1"/>
</dbReference>
<comment type="caution">
    <text evidence="4">The sequence shown here is derived from an EMBL/GenBank/DDBJ whole genome shotgun (WGS) entry which is preliminary data.</text>
</comment>
<feature type="transmembrane region" description="Helical" evidence="2">
    <location>
        <begin position="145"/>
        <end position="164"/>
    </location>
</feature>
<feature type="domain" description="Guanylate cyclase" evidence="3">
    <location>
        <begin position="221"/>
        <end position="356"/>
    </location>
</feature>
<feature type="transmembrane region" description="Helical" evidence="2">
    <location>
        <begin position="110"/>
        <end position="133"/>
    </location>
</feature>
<keyword evidence="2" id="KW-0472">Membrane</keyword>
<gene>
    <name evidence="4" type="ORF">GZ78_16570</name>
</gene>
<dbReference type="InterPro" id="IPR050697">
    <property type="entry name" value="Adenylyl/Guanylyl_Cyclase_3/4"/>
</dbReference>
<keyword evidence="2" id="KW-1133">Transmembrane helix</keyword>
<evidence type="ECO:0000256" key="1">
    <source>
        <dbReference type="SAM" id="Coils"/>
    </source>
</evidence>
<evidence type="ECO:0000259" key="3">
    <source>
        <dbReference type="PROSITE" id="PS50125"/>
    </source>
</evidence>
<dbReference type="AlphaFoldDB" id="A0A081NG33"/>
<proteinExistence type="predicted"/>
<sequence>MFSSLHSPVGRDYQARVLAYTLVALSIGFGIYKDTLPSHMIFFGVYAAVYPHIATLLFFFLNQLYPKKHKPASLVVDSMNAGIFLIAAGLPPVESMLFSMILMCSGIIRYGLISLAVIPVLMLASGGVTYFLLPQPLMRPMPVTFTLVSALSVMIYMLYLAWIIRQKHKVFVDLRDKAKAQQRRYTILASSLTKYLSPQVWHSIFVGRKSAKLESQRKKLTVFFSDIKGFTELSEELEPEALTDMLNQYLTEMSKIALKYGGTIDKFVGDSIMIFFGDPRTRGPKKDALAAVSMAIAMRRHMKVLRHQWRKQGIERPLEIRMGINTGYCTVGNFGAENRMDYTLIGKEVNLASRLESQADANQVLISHETWSLVKEVILCQSVGVLRVKGFSRSVPCYRVLDFRRNLGQKQSYMDYEAKGFSIYVDGDTIDHKDRKEIIRNLKLAAQKLEREIMTEDNS</sequence>
<feature type="transmembrane region" description="Helical" evidence="2">
    <location>
        <begin position="39"/>
        <end position="61"/>
    </location>
</feature>
<dbReference type="PROSITE" id="PS50125">
    <property type="entry name" value="GUANYLATE_CYCLASE_2"/>
    <property type="match status" value="1"/>
</dbReference>
<dbReference type="GO" id="GO:0004016">
    <property type="term" value="F:adenylate cyclase activity"/>
    <property type="evidence" value="ECO:0007669"/>
    <property type="project" value="UniProtKB-ARBA"/>
</dbReference>